<gene>
    <name evidence="3" type="ORF">J2S74_003738</name>
</gene>
<dbReference type="EMBL" id="JAUSUG010000016">
    <property type="protein sequence ID" value="MDQ0256318.1"/>
    <property type="molecule type" value="Genomic_DNA"/>
</dbReference>
<dbReference type="Gene3D" id="3.30.530.20">
    <property type="match status" value="1"/>
</dbReference>
<dbReference type="SUPFAM" id="SSF55961">
    <property type="entry name" value="Bet v1-like"/>
    <property type="match status" value="1"/>
</dbReference>
<feature type="domain" description="Activator of Hsp90 ATPase homologue 1/2-like C-terminal" evidence="2">
    <location>
        <begin position="12"/>
        <end position="107"/>
    </location>
</feature>
<evidence type="ECO:0000313" key="4">
    <source>
        <dbReference type="Proteomes" id="UP001230005"/>
    </source>
</evidence>
<organism evidence="3 4">
    <name type="scientific">Evansella vedderi</name>
    <dbReference type="NCBI Taxonomy" id="38282"/>
    <lineage>
        <taxon>Bacteria</taxon>
        <taxon>Bacillati</taxon>
        <taxon>Bacillota</taxon>
        <taxon>Bacilli</taxon>
        <taxon>Bacillales</taxon>
        <taxon>Bacillaceae</taxon>
        <taxon>Evansella</taxon>
    </lineage>
</organism>
<name>A0ABT9ZYK3_9BACI</name>
<comment type="caution">
    <text evidence="3">The sequence shown here is derived from an EMBL/GenBank/DDBJ whole genome shotgun (WGS) entry which is preliminary data.</text>
</comment>
<protein>
    <submittedName>
        <fullName evidence="3">Uncharacterized protein YndB with AHSA1/START domain</fullName>
    </submittedName>
</protein>
<accession>A0ABT9ZYK3</accession>
<proteinExistence type="inferred from homology"/>
<dbReference type="RefSeq" id="WP_307328273.1">
    <property type="nucleotide sequence ID" value="NZ_JAUSUG010000016.1"/>
</dbReference>
<dbReference type="InterPro" id="IPR023393">
    <property type="entry name" value="START-like_dom_sf"/>
</dbReference>
<evidence type="ECO:0000313" key="3">
    <source>
        <dbReference type="EMBL" id="MDQ0256318.1"/>
    </source>
</evidence>
<reference evidence="3 4" key="1">
    <citation type="submission" date="2023-07" db="EMBL/GenBank/DDBJ databases">
        <title>Genomic Encyclopedia of Type Strains, Phase IV (KMG-IV): sequencing the most valuable type-strain genomes for metagenomic binning, comparative biology and taxonomic classification.</title>
        <authorList>
            <person name="Goeker M."/>
        </authorList>
    </citation>
    <scope>NUCLEOTIDE SEQUENCE [LARGE SCALE GENOMIC DNA]</scope>
    <source>
        <strain evidence="3 4">DSM 9768</strain>
    </source>
</reference>
<dbReference type="Pfam" id="PF08327">
    <property type="entry name" value="AHSA1"/>
    <property type="match status" value="1"/>
</dbReference>
<dbReference type="InterPro" id="IPR013538">
    <property type="entry name" value="ASHA1/2-like_C"/>
</dbReference>
<keyword evidence="4" id="KW-1185">Reference proteome</keyword>
<sequence length="144" mass="16508">MSKSYIYEVFIKTSPVQLWEVLTNGDFTKQCVGAREFRSEWKVGAKIEAWLSDGKLDGKGKVLAVRPYKLLIYNWNDAGDDLKPSIITYRLEELENENVVKFTLIHENLLGRGTSYWPVVISDIKTLLETGSSMFKEVDRVTLN</sequence>
<comment type="similarity">
    <text evidence="1">Belongs to the AHA1 family.</text>
</comment>
<dbReference type="Proteomes" id="UP001230005">
    <property type="component" value="Unassembled WGS sequence"/>
</dbReference>
<evidence type="ECO:0000256" key="1">
    <source>
        <dbReference type="ARBA" id="ARBA00006817"/>
    </source>
</evidence>
<evidence type="ECO:0000259" key="2">
    <source>
        <dbReference type="Pfam" id="PF08327"/>
    </source>
</evidence>